<dbReference type="EMBL" id="RAZM01000154">
    <property type="protein sequence ID" value="RLT78219.1"/>
    <property type="molecule type" value="Genomic_DNA"/>
</dbReference>
<dbReference type="Gene3D" id="2.60.40.3220">
    <property type="match status" value="1"/>
</dbReference>
<evidence type="ECO:0000313" key="3">
    <source>
        <dbReference type="Proteomes" id="UP000267159"/>
    </source>
</evidence>
<name>A0A3L8A2N5_9BACE</name>
<proteinExistence type="predicted"/>
<reference evidence="2 3" key="1">
    <citation type="submission" date="2018-09" db="EMBL/GenBank/DDBJ databases">
        <title>Murine metabolic-syndrome-specific gut microbial biobank.</title>
        <authorList>
            <person name="Liu C."/>
        </authorList>
    </citation>
    <scope>NUCLEOTIDE SEQUENCE [LARGE SCALE GENOMIC DNA]</scope>
    <source>
        <strain evidence="2 3">0.1X-D8-26</strain>
    </source>
</reference>
<feature type="chain" id="PRO_5018183195" description="BACON domain-containing protein" evidence="1">
    <location>
        <begin position="26"/>
        <end position="354"/>
    </location>
</feature>
<protein>
    <recommendedName>
        <fullName evidence="4">BACON domain-containing protein</fullName>
    </recommendedName>
</protein>
<evidence type="ECO:0000313" key="2">
    <source>
        <dbReference type="EMBL" id="RLT78219.1"/>
    </source>
</evidence>
<accession>A0A3L8A2N5</accession>
<evidence type="ECO:0000256" key="1">
    <source>
        <dbReference type="SAM" id="SignalP"/>
    </source>
</evidence>
<dbReference type="Gene3D" id="2.40.50.500">
    <property type="entry name" value="NigD-like N-terminal OB domain"/>
    <property type="match status" value="1"/>
</dbReference>
<dbReference type="Proteomes" id="UP000267159">
    <property type="component" value="Unassembled WGS sequence"/>
</dbReference>
<evidence type="ECO:0008006" key="4">
    <source>
        <dbReference type="Google" id="ProtNLM"/>
    </source>
</evidence>
<organism evidence="2 3">
    <name type="scientific">Bacteroides acidifaciens</name>
    <dbReference type="NCBI Taxonomy" id="85831"/>
    <lineage>
        <taxon>Bacteria</taxon>
        <taxon>Pseudomonadati</taxon>
        <taxon>Bacteroidota</taxon>
        <taxon>Bacteroidia</taxon>
        <taxon>Bacteroidales</taxon>
        <taxon>Bacteroidaceae</taxon>
        <taxon>Bacteroides</taxon>
    </lineage>
</organism>
<dbReference type="AlphaFoldDB" id="A0A3L8A2N5"/>
<gene>
    <name evidence="2" type="ORF">D7Y07_20525</name>
</gene>
<feature type="signal peptide" evidence="1">
    <location>
        <begin position="1"/>
        <end position="25"/>
    </location>
</feature>
<dbReference type="PROSITE" id="PS51257">
    <property type="entry name" value="PROKAR_LIPOPROTEIN"/>
    <property type="match status" value="1"/>
</dbReference>
<dbReference type="RefSeq" id="WP_121765914.1">
    <property type="nucleotide sequence ID" value="NZ_CAMXQH010000070.1"/>
</dbReference>
<sequence length="354" mass="40111">MRKGLSCIGLWLCLLLIIGCSNSDSQPENVEVYLEANTDRVLLKEEGGTAYINIASNTRWTILVENDEIPVIDLDITPLAGDGDGAIKITYGREINKVQCEHATLIFYYYSEGKRVSKEVILTRQENDGNKDEEGWKTFTTFAKATNSFPATFKTMDGYKLIPTAISIFSTPGDVYYIAGQYKDSMFDIEKKEIHLELLSEPVCISGLSIGFESVDAYPSNAPFHSSNYNEVKPVLFDEHTIIIPMFFWVASTTDAIQEELKRHSFMLVYDSNGNSDSNLGVCLLHNVSDDEYRIRTLYTVQYCAFDIASAISRFESEKGNKPSRMTIEYKVNSLSDRLEDARIEKYTLDYKFQ</sequence>
<dbReference type="InterPro" id="IPR038179">
    <property type="entry name" value="NigD-like_N_sf"/>
</dbReference>
<keyword evidence="1" id="KW-0732">Signal</keyword>
<comment type="caution">
    <text evidence="2">The sequence shown here is derived from an EMBL/GenBank/DDBJ whole genome shotgun (WGS) entry which is preliminary data.</text>
</comment>